<evidence type="ECO:0000313" key="3">
    <source>
        <dbReference type="Proteomes" id="UP001438707"/>
    </source>
</evidence>
<gene>
    <name evidence="2" type="ORF">WJX74_001771</name>
</gene>
<evidence type="ECO:0000256" key="1">
    <source>
        <dbReference type="SAM" id="MobiDB-lite"/>
    </source>
</evidence>
<dbReference type="EMBL" id="JALJOS010000043">
    <property type="protein sequence ID" value="KAK9820779.1"/>
    <property type="molecule type" value="Genomic_DNA"/>
</dbReference>
<evidence type="ECO:0000313" key="2">
    <source>
        <dbReference type="EMBL" id="KAK9820779.1"/>
    </source>
</evidence>
<dbReference type="AlphaFoldDB" id="A0AAW1QH76"/>
<sequence length="255" mass="29034">MLVYPDDLCILWQEQAVSVEPSAGNSAEAQTNQPQEAPQAPYFRHDDILLKFPHTVGWRAVEPRAPRLTPKSVHDLGRLPTHCHLVTRDFDMWYHEYDEETCAPTGTYHQGIARQFCHSEPPLTVVLGGVSPARVPHTDQWIPAAEGVVTSADETWMRCYGLADLVKYLTPRLYRLTPEEIEQAKAQSIQEMETRARKRQETAAARQQQQSTAQPDTVDQQQTVYREDVDFFGDLSHSTPSTPARRRAANYHRQS</sequence>
<reference evidence="2 3" key="1">
    <citation type="journal article" date="2024" name="Nat. Commun.">
        <title>Phylogenomics reveals the evolutionary origins of lichenization in chlorophyte algae.</title>
        <authorList>
            <person name="Puginier C."/>
            <person name="Libourel C."/>
            <person name="Otte J."/>
            <person name="Skaloud P."/>
            <person name="Haon M."/>
            <person name="Grisel S."/>
            <person name="Petersen M."/>
            <person name="Berrin J.G."/>
            <person name="Delaux P.M."/>
            <person name="Dal Grande F."/>
            <person name="Keller J."/>
        </authorList>
    </citation>
    <scope>NUCLEOTIDE SEQUENCE [LARGE SCALE GENOMIC DNA]</scope>
    <source>
        <strain evidence="2 3">SAG 2145</strain>
    </source>
</reference>
<protein>
    <submittedName>
        <fullName evidence="2">Uncharacterized protein</fullName>
    </submittedName>
</protein>
<name>A0AAW1QH76_9CHLO</name>
<dbReference type="Proteomes" id="UP001438707">
    <property type="component" value="Unassembled WGS sequence"/>
</dbReference>
<feature type="region of interest" description="Disordered" evidence="1">
    <location>
        <begin position="192"/>
        <end position="255"/>
    </location>
</feature>
<comment type="caution">
    <text evidence="2">The sequence shown here is derived from an EMBL/GenBank/DDBJ whole genome shotgun (WGS) entry which is preliminary data.</text>
</comment>
<organism evidence="2 3">
    <name type="scientific">Apatococcus lobatus</name>
    <dbReference type="NCBI Taxonomy" id="904363"/>
    <lineage>
        <taxon>Eukaryota</taxon>
        <taxon>Viridiplantae</taxon>
        <taxon>Chlorophyta</taxon>
        <taxon>core chlorophytes</taxon>
        <taxon>Trebouxiophyceae</taxon>
        <taxon>Chlorellales</taxon>
        <taxon>Chlorellaceae</taxon>
        <taxon>Apatococcus</taxon>
    </lineage>
</organism>
<keyword evidence="3" id="KW-1185">Reference proteome</keyword>
<feature type="compositionally biased region" description="Low complexity" evidence="1">
    <location>
        <begin position="202"/>
        <end position="214"/>
    </location>
</feature>
<feature type="compositionally biased region" description="Polar residues" evidence="1">
    <location>
        <begin position="215"/>
        <end position="224"/>
    </location>
</feature>
<feature type="compositionally biased region" description="Basic residues" evidence="1">
    <location>
        <begin position="244"/>
        <end position="255"/>
    </location>
</feature>
<accession>A0AAW1QH76</accession>
<feature type="compositionally biased region" description="Basic and acidic residues" evidence="1">
    <location>
        <begin position="192"/>
        <end position="201"/>
    </location>
</feature>
<proteinExistence type="predicted"/>